<protein>
    <submittedName>
        <fullName evidence="2">Phage baseplate assembly protein</fullName>
    </submittedName>
</protein>
<evidence type="ECO:0000313" key="2">
    <source>
        <dbReference type="EMBL" id="MDG4475444.1"/>
    </source>
</evidence>
<organism evidence="2 3">
    <name type="scientific">Thiovibrio frasassiensis</name>
    <dbReference type="NCBI Taxonomy" id="2984131"/>
    <lineage>
        <taxon>Bacteria</taxon>
        <taxon>Pseudomonadati</taxon>
        <taxon>Thermodesulfobacteriota</taxon>
        <taxon>Desulfobulbia</taxon>
        <taxon>Desulfobulbales</taxon>
        <taxon>Thiovibrionaceae</taxon>
        <taxon>Thiovibrio</taxon>
    </lineage>
</organism>
<keyword evidence="3" id="KW-1185">Reference proteome</keyword>
<dbReference type="RefSeq" id="WP_307632416.1">
    <property type="nucleotide sequence ID" value="NZ_JAPHEH010000001.1"/>
</dbReference>
<reference evidence="2" key="2">
    <citation type="submission" date="2022-10" db="EMBL/GenBank/DDBJ databases">
        <authorList>
            <person name="Aronson H.S."/>
        </authorList>
    </citation>
    <scope>NUCLEOTIDE SEQUENCE</scope>
    <source>
        <strain evidence="2">RS19-109</strain>
    </source>
</reference>
<evidence type="ECO:0000259" key="1">
    <source>
        <dbReference type="Pfam" id="PF06890"/>
    </source>
</evidence>
<feature type="domain" description="Bacteriophage Mu Gp45 N-terminal" evidence="1">
    <location>
        <begin position="16"/>
        <end position="66"/>
    </location>
</feature>
<accession>A0A9X4MIE4</accession>
<dbReference type="AlphaFoldDB" id="A0A9X4MIE4"/>
<proteinExistence type="predicted"/>
<sequence length="188" mass="20113">MIRVRITSMWEGVIKRFSASGRAGETFTDREVFQHYGYTSRPLPGAEGIADKDGNHIVLVASDDRRYRIPIEEGEVALYDDQGMVIHLKRGKEVHIYGCDKLTADVGAEAKITAPVATVVAATSCQVTSPIINLGGDRGSLRSLIDERFLALFNGHNHGGIQPGSGNSAGPNTTLTLGNTCTSITKAG</sequence>
<dbReference type="EMBL" id="JAPHEH010000001">
    <property type="protein sequence ID" value="MDG4475444.1"/>
    <property type="molecule type" value="Genomic_DNA"/>
</dbReference>
<dbReference type="InterPro" id="IPR053861">
    <property type="entry name" value="Phage_Mu_Gp45_N"/>
</dbReference>
<reference evidence="2" key="1">
    <citation type="journal article" date="2022" name="bioRxiv">
        <title>Thiovibrio frasassiensisgen. nov., sp. nov., an autotrophic, elemental sulfur disproportionating bacterium isolated from sulfidic karst sediment, and proposal of Thiovibrionaceae fam. nov.</title>
        <authorList>
            <person name="Aronson H."/>
            <person name="Thomas C."/>
            <person name="Bhattacharyya M."/>
            <person name="Eckstein S."/>
            <person name="Jensen S."/>
            <person name="Barco R."/>
            <person name="Macalady J."/>
            <person name="Amend J."/>
        </authorList>
    </citation>
    <scope>NUCLEOTIDE SEQUENCE</scope>
    <source>
        <strain evidence="2">RS19-109</strain>
    </source>
</reference>
<evidence type="ECO:0000313" key="3">
    <source>
        <dbReference type="Proteomes" id="UP001154240"/>
    </source>
</evidence>
<gene>
    <name evidence="2" type="ORF">OLX77_04635</name>
</gene>
<name>A0A9X4MIE4_9BACT</name>
<dbReference type="Proteomes" id="UP001154240">
    <property type="component" value="Unassembled WGS sequence"/>
</dbReference>
<dbReference type="Pfam" id="PF06890">
    <property type="entry name" value="Phage_Mu_Gp45"/>
    <property type="match status" value="1"/>
</dbReference>
<comment type="caution">
    <text evidence="2">The sequence shown here is derived from an EMBL/GenBank/DDBJ whole genome shotgun (WGS) entry which is preliminary data.</text>
</comment>